<feature type="compositionally biased region" description="Polar residues" evidence="1">
    <location>
        <begin position="329"/>
        <end position="348"/>
    </location>
</feature>
<feature type="compositionally biased region" description="Gly residues" evidence="1">
    <location>
        <begin position="465"/>
        <end position="478"/>
    </location>
</feature>
<feature type="region of interest" description="Disordered" evidence="1">
    <location>
        <begin position="258"/>
        <end position="315"/>
    </location>
</feature>
<reference evidence="3" key="1">
    <citation type="submission" date="2020-01" db="EMBL/GenBank/DDBJ databases">
        <title>Sphingomonas sp. strain CSW-10.</title>
        <authorList>
            <person name="Chen W.-M."/>
        </authorList>
    </citation>
    <scope>NUCLEOTIDE SEQUENCE [LARGE SCALE GENOMIC DNA]</scope>
    <source>
        <strain evidence="3">FSY-8</strain>
    </source>
</reference>
<feature type="region of interest" description="Disordered" evidence="1">
    <location>
        <begin position="120"/>
        <end position="148"/>
    </location>
</feature>
<feature type="region of interest" description="Disordered" evidence="1">
    <location>
        <begin position="433"/>
        <end position="515"/>
    </location>
</feature>
<accession>A0ABW9XG40</accession>
<comment type="caution">
    <text evidence="2">The sequence shown here is derived from an EMBL/GenBank/DDBJ whole genome shotgun (WGS) entry which is preliminary data.</text>
</comment>
<evidence type="ECO:0000313" key="3">
    <source>
        <dbReference type="Proteomes" id="UP000753724"/>
    </source>
</evidence>
<feature type="compositionally biased region" description="Polar residues" evidence="1">
    <location>
        <begin position="290"/>
        <end position="315"/>
    </location>
</feature>
<protein>
    <recommendedName>
        <fullName evidence="4">Flagellar hook-length control protein FliK</fullName>
    </recommendedName>
</protein>
<name>A0ABW9XG40_9SPHN</name>
<dbReference type="RefSeq" id="WP_161719634.1">
    <property type="nucleotide sequence ID" value="NZ_JAAAPO010000005.1"/>
</dbReference>
<organism evidence="2 3">
    <name type="scientific">Novosphingobium ovatum</name>
    <dbReference type="NCBI Taxonomy" id="1908523"/>
    <lineage>
        <taxon>Bacteria</taxon>
        <taxon>Pseudomonadati</taxon>
        <taxon>Pseudomonadota</taxon>
        <taxon>Alphaproteobacteria</taxon>
        <taxon>Sphingomonadales</taxon>
        <taxon>Sphingomonadaceae</taxon>
        <taxon>Novosphingobium</taxon>
    </lineage>
</organism>
<feature type="compositionally biased region" description="Low complexity" evidence="1">
    <location>
        <begin position="270"/>
        <end position="289"/>
    </location>
</feature>
<evidence type="ECO:0000256" key="1">
    <source>
        <dbReference type="SAM" id="MobiDB-lite"/>
    </source>
</evidence>
<proteinExistence type="predicted"/>
<dbReference type="EMBL" id="JAAAPO010000005">
    <property type="protein sequence ID" value="NBC37514.1"/>
    <property type="molecule type" value="Genomic_DNA"/>
</dbReference>
<gene>
    <name evidence="2" type="ORF">GTZ99_13240</name>
</gene>
<feature type="compositionally biased region" description="Low complexity" evidence="1">
    <location>
        <begin position="450"/>
        <end position="464"/>
    </location>
</feature>
<evidence type="ECO:0008006" key="4">
    <source>
        <dbReference type="Google" id="ProtNLM"/>
    </source>
</evidence>
<evidence type="ECO:0000313" key="2">
    <source>
        <dbReference type="EMBL" id="NBC37514.1"/>
    </source>
</evidence>
<feature type="region of interest" description="Disordered" evidence="1">
    <location>
        <begin position="327"/>
        <end position="348"/>
    </location>
</feature>
<sequence>MTDLFSSATAASGGGMMGVIGMIGLGGPADGLPASNGADAGFLAVLSQQGNATNALLPPALPVGAGSLAPVAPVAPLDSGSADSGLTTIPAAPDGNADLPQTGNILPLPAKLLPPLAGLAARGPRADTSSEGTDPSAEAALASDLSPASTDTTAASLIDMAMVMPALVATSQTPPPAPAAPPVVQSSTAQMIAAQAAVTQTGAATAQQPQRPAAAIVQRGAPVVSSAAPLRADAAPAAPAPQGPAVTASVLTDGESAAPVDVTPAQPLHTAPAAPARAAAAASRPATPTGQTSSNPLVPHSTTDGTATQDHSTPIPQAVSAGTLADATPLSSTSGAATLQPVSATDNTGPDMAALVDRLVETRAAARTALAGTGTAAQLHTAISHAEFGRVSIALTQDEDHVSVSLRSADPDFAPTAQAALNRSGQTIAAAEGAAAGQNNGGQTGDQPRGQSNSQGQPQSSSGQHGTGLTGQGQGGNGQSQNPQGQPRQAAAPTIDPGRTAAASATAQDDSGIFA</sequence>
<feature type="compositionally biased region" description="Low complexity" evidence="1">
    <location>
        <begin position="479"/>
        <end position="489"/>
    </location>
</feature>
<feature type="compositionally biased region" description="Low complexity" evidence="1">
    <location>
        <begin position="500"/>
        <end position="515"/>
    </location>
</feature>
<keyword evidence="3" id="KW-1185">Reference proteome</keyword>
<dbReference type="Proteomes" id="UP000753724">
    <property type="component" value="Unassembled WGS sequence"/>
</dbReference>